<organism evidence="2 3">
    <name type="scientific">Aristolochia fimbriata</name>
    <name type="common">White veined hardy Dutchman's pipe vine</name>
    <dbReference type="NCBI Taxonomy" id="158543"/>
    <lineage>
        <taxon>Eukaryota</taxon>
        <taxon>Viridiplantae</taxon>
        <taxon>Streptophyta</taxon>
        <taxon>Embryophyta</taxon>
        <taxon>Tracheophyta</taxon>
        <taxon>Spermatophyta</taxon>
        <taxon>Magnoliopsida</taxon>
        <taxon>Magnoliidae</taxon>
        <taxon>Piperales</taxon>
        <taxon>Aristolochiaceae</taxon>
        <taxon>Aristolochia</taxon>
    </lineage>
</organism>
<dbReference type="Pfam" id="PF07727">
    <property type="entry name" value="RVT_2"/>
    <property type="match status" value="1"/>
</dbReference>
<proteinExistence type="predicted"/>
<dbReference type="PANTHER" id="PTHR11439">
    <property type="entry name" value="GAG-POL-RELATED RETROTRANSPOSON"/>
    <property type="match status" value="1"/>
</dbReference>
<keyword evidence="3" id="KW-1185">Reference proteome</keyword>
<dbReference type="PANTHER" id="PTHR11439:SF486">
    <property type="entry name" value="RLK (RECEPTOR-LIKE KINASE) PROTEIN, PUTATIVE-RELATED"/>
    <property type="match status" value="1"/>
</dbReference>
<comment type="caution">
    <text evidence="2">The sequence shown here is derived from an EMBL/GenBank/DDBJ whole genome shotgun (WGS) entry which is preliminary data.</text>
</comment>
<dbReference type="InterPro" id="IPR043502">
    <property type="entry name" value="DNA/RNA_pol_sf"/>
</dbReference>
<accession>A0AAV7EFN7</accession>
<reference evidence="2 3" key="1">
    <citation type="submission" date="2021-07" db="EMBL/GenBank/DDBJ databases">
        <title>The Aristolochia fimbriata genome: insights into angiosperm evolution, floral development and chemical biosynthesis.</title>
        <authorList>
            <person name="Jiao Y."/>
        </authorList>
    </citation>
    <scope>NUCLEOTIDE SEQUENCE [LARGE SCALE GENOMIC DNA]</scope>
    <source>
        <strain evidence="2">IBCAS-2021</strain>
        <tissue evidence="2">Leaf</tissue>
    </source>
</reference>
<evidence type="ECO:0000259" key="1">
    <source>
        <dbReference type="Pfam" id="PF07727"/>
    </source>
</evidence>
<dbReference type="Proteomes" id="UP000825729">
    <property type="component" value="Unassembled WGS sequence"/>
</dbReference>
<dbReference type="InterPro" id="IPR013103">
    <property type="entry name" value="RVT_2"/>
</dbReference>
<dbReference type="EMBL" id="JAINDJ010000005">
    <property type="protein sequence ID" value="KAG9446382.1"/>
    <property type="molecule type" value="Genomic_DNA"/>
</dbReference>
<dbReference type="CDD" id="cd09272">
    <property type="entry name" value="RNase_HI_RT_Ty1"/>
    <property type="match status" value="1"/>
</dbReference>
<dbReference type="AlphaFoldDB" id="A0AAV7EFN7"/>
<name>A0AAV7EFN7_ARIFI</name>
<sequence>MVQFVCYTSSLEPKKVEDALKDEYWIKTMQEELEQFERNEIFKNKTDESGNITRNKARLVAQGYTQVEGVDFDETFAPVARLESIRLLISVASVLQLKLHQMDVKSEFLNGYLSEEVYVEQPKGFSDPKYPDHVYRLSKALYGLKQAPRAWYEWLSKFLCSTGFIRGGVDKTLFIKKKEQELTIAQIYVDDIIFGSTSEHEVKRFVRDMQGEFEMSMMGELAYFLGFQVKQKEDGIFISQKKNAKNLVKKFDLEGSKAMRTPMSTTAYVTKDEEEIPADATMYRSMIGSLQYLTASRPDISYSVGVCARYQSAPRESHVKLARRILRYVKGTVNWGLWFSRDSNTILAGYSDADWAGNVDDRKSTSGGCFYLSNNLLIWMSQMLADYGISSGALIVYCDNTSAINISKNLVQYSRTKHIDIRHHFIRDLVEDGKVMLNHISTDKQLADIFTKSVDVKRFEFLRGAFGLCCI</sequence>
<gene>
    <name evidence="2" type="ORF">H6P81_012510</name>
</gene>
<evidence type="ECO:0000313" key="3">
    <source>
        <dbReference type="Proteomes" id="UP000825729"/>
    </source>
</evidence>
<dbReference type="SUPFAM" id="SSF56672">
    <property type="entry name" value="DNA/RNA polymerases"/>
    <property type="match status" value="1"/>
</dbReference>
<evidence type="ECO:0000313" key="2">
    <source>
        <dbReference type="EMBL" id="KAG9446382.1"/>
    </source>
</evidence>
<feature type="domain" description="Reverse transcriptase Ty1/copia-type" evidence="1">
    <location>
        <begin position="40"/>
        <end position="264"/>
    </location>
</feature>
<protein>
    <recommendedName>
        <fullName evidence="1">Reverse transcriptase Ty1/copia-type domain-containing protein</fullName>
    </recommendedName>
</protein>